<sequence length="207" mass="22983">MYPANYNSENICIALGLGGFANDDDMAQAEYALRVLFKTSHEPEMCLTFIQKEGVVKLTLVAALSPVWQQAWEIPKQTPTLRSQTDIPVDAFMHLLDLLMVAECALEKPQSFTVHDGMVVHTVLRGGAYGLINIGDNNANHKAYSQFFCEVLDLAKSTMNDVNASLAFRQFRGPTKQVCRTLMLGSQEETAQIMSALQRVHAEDKSN</sequence>
<dbReference type="EMBL" id="JACOFX010000004">
    <property type="protein sequence ID" value="MBC3907954.1"/>
    <property type="molecule type" value="Genomic_DNA"/>
</dbReference>
<gene>
    <name evidence="1" type="ORF">H8L47_10275</name>
</gene>
<keyword evidence="2" id="KW-1185">Reference proteome</keyword>
<dbReference type="Proteomes" id="UP000646911">
    <property type="component" value="Unassembled WGS sequence"/>
</dbReference>
<comment type="caution">
    <text evidence="1">The sequence shown here is derived from an EMBL/GenBank/DDBJ whole genome shotgun (WGS) entry which is preliminary data.</text>
</comment>
<evidence type="ECO:0000313" key="2">
    <source>
        <dbReference type="Proteomes" id="UP000646911"/>
    </source>
</evidence>
<reference evidence="1 2" key="1">
    <citation type="submission" date="2020-08" db="EMBL/GenBank/DDBJ databases">
        <title>Novel species isolated from subtropical streams in China.</title>
        <authorList>
            <person name="Lu H."/>
        </authorList>
    </citation>
    <scope>NUCLEOTIDE SEQUENCE [LARGE SCALE GENOMIC DNA]</scope>
    <source>
        <strain evidence="1 2">NL8W</strain>
    </source>
</reference>
<organism evidence="1 2">
    <name type="scientific">Undibacterium umbellatum</name>
    <dbReference type="NCBI Taxonomy" id="2762300"/>
    <lineage>
        <taxon>Bacteria</taxon>
        <taxon>Pseudomonadati</taxon>
        <taxon>Pseudomonadota</taxon>
        <taxon>Betaproteobacteria</taxon>
        <taxon>Burkholderiales</taxon>
        <taxon>Oxalobacteraceae</taxon>
        <taxon>Undibacterium</taxon>
    </lineage>
</organism>
<proteinExistence type="predicted"/>
<accession>A0ABR6Z865</accession>
<name>A0ABR6Z865_9BURK</name>
<dbReference type="RefSeq" id="WP_186953509.1">
    <property type="nucleotide sequence ID" value="NZ_JACOFX010000004.1"/>
</dbReference>
<evidence type="ECO:0000313" key="1">
    <source>
        <dbReference type="EMBL" id="MBC3907954.1"/>
    </source>
</evidence>
<protein>
    <submittedName>
        <fullName evidence="1">Uncharacterized protein</fullName>
    </submittedName>
</protein>